<organism evidence="1 2">
    <name type="scientific">Trichinella nelsoni</name>
    <dbReference type="NCBI Taxonomy" id="6336"/>
    <lineage>
        <taxon>Eukaryota</taxon>
        <taxon>Metazoa</taxon>
        <taxon>Ecdysozoa</taxon>
        <taxon>Nematoda</taxon>
        <taxon>Enoplea</taxon>
        <taxon>Dorylaimia</taxon>
        <taxon>Trichinellida</taxon>
        <taxon>Trichinellidae</taxon>
        <taxon>Trichinella</taxon>
    </lineage>
</organism>
<dbReference type="EMBL" id="JYDL01000010">
    <property type="protein sequence ID" value="KRX25766.1"/>
    <property type="molecule type" value="Genomic_DNA"/>
</dbReference>
<reference evidence="1 2" key="1">
    <citation type="submission" date="2015-01" db="EMBL/GenBank/DDBJ databases">
        <title>Evolution of Trichinella species and genotypes.</title>
        <authorList>
            <person name="Korhonen P.K."/>
            <person name="Edoardo P."/>
            <person name="Giuseppe L.R."/>
            <person name="Gasser R.B."/>
        </authorList>
    </citation>
    <scope>NUCLEOTIDE SEQUENCE [LARGE SCALE GENOMIC DNA]</scope>
    <source>
        <strain evidence="1">ISS37</strain>
    </source>
</reference>
<keyword evidence="2" id="KW-1185">Reference proteome</keyword>
<dbReference type="OrthoDB" id="10528065at2759"/>
<proteinExistence type="predicted"/>
<protein>
    <submittedName>
        <fullName evidence="1">Uncharacterized protein</fullName>
    </submittedName>
</protein>
<gene>
    <name evidence="1" type="ORF">T07_3467</name>
</gene>
<dbReference type="Proteomes" id="UP000054630">
    <property type="component" value="Unassembled WGS sequence"/>
</dbReference>
<name>A0A0V0SGM9_9BILA</name>
<comment type="caution">
    <text evidence="1">The sequence shown here is derived from an EMBL/GenBank/DDBJ whole genome shotgun (WGS) entry which is preliminary data.</text>
</comment>
<dbReference type="AlphaFoldDB" id="A0A0V0SGM9"/>
<evidence type="ECO:0000313" key="1">
    <source>
        <dbReference type="EMBL" id="KRX25766.1"/>
    </source>
</evidence>
<accession>A0A0V0SGM9</accession>
<evidence type="ECO:0000313" key="2">
    <source>
        <dbReference type="Proteomes" id="UP000054630"/>
    </source>
</evidence>
<sequence length="60" mass="7270">MEELELHVRAIKFVVFNILIGEMLQEYCCEYKKPNKILHMIRISKYTAFCIMIFINKDTR</sequence>